<dbReference type="GO" id="GO:0005737">
    <property type="term" value="C:cytoplasm"/>
    <property type="evidence" value="ECO:0007669"/>
    <property type="project" value="TreeGrafter"/>
</dbReference>
<evidence type="ECO:0000313" key="4">
    <source>
        <dbReference type="Proteomes" id="UP000255192"/>
    </source>
</evidence>
<dbReference type="GO" id="GO:0016874">
    <property type="term" value="F:ligase activity"/>
    <property type="evidence" value="ECO:0007669"/>
    <property type="project" value="UniProtKB-KW"/>
</dbReference>
<evidence type="ECO:0000256" key="1">
    <source>
        <dbReference type="ARBA" id="ARBA00022598"/>
    </source>
</evidence>
<dbReference type="GO" id="GO:0043041">
    <property type="term" value="P:amino acid activation for nonribosomal peptide biosynthetic process"/>
    <property type="evidence" value="ECO:0007669"/>
    <property type="project" value="TreeGrafter"/>
</dbReference>
<dbReference type="PANTHER" id="PTHR45527">
    <property type="entry name" value="NONRIBOSOMAL PEPTIDE SYNTHETASE"/>
    <property type="match status" value="1"/>
</dbReference>
<dbReference type="GO" id="GO:0044550">
    <property type="term" value="P:secondary metabolite biosynthetic process"/>
    <property type="evidence" value="ECO:0007669"/>
    <property type="project" value="TreeGrafter"/>
</dbReference>
<sequence>MGGEKALGLGNISTHIYVEYELQGLDETAFNRALNAVIARHSMLRAIVNDDGMQQILPNVPEYHVAFYTTQCEDAFQQRCRELRDTLSHQMIDCSRWPLFQMEVVVDPQQKARLHVSIDLLIADAWSLELFIRELAYHYRHPQAALPTLTYSFRDYVLTLKSYEKTPQFERARDYWRARIETLPPGPRLPLRTDPTKLENPTFVRRSYCLSRAIWQRLKTQAGQMSITPTTLLLTGFAQVLARFSSSPHFSLNLTLFNRLPLHADINHLIGDFTALTLLEIDMSQGEPCRRGQT</sequence>
<dbReference type="Gene3D" id="3.30.559.10">
    <property type="entry name" value="Chloramphenicol acetyltransferase-like domain"/>
    <property type="match status" value="1"/>
</dbReference>
<dbReference type="Proteomes" id="UP000255192">
    <property type="component" value="Unassembled WGS sequence"/>
</dbReference>
<dbReference type="Gene3D" id="3.30.559.30">
    <property type="entry name" value="Nonribosomal peptide synthetase, condensation domain"/>
    <property type="match status" value="1"/>
</dbReference>
<accession>A0A378AR17</accession>
<dbReference type="InterPro" id="IPR023213">
    <property type="entry name" value="CAT-like_dom_sf"/>
</dbReference>
<proteinExistence type="predicted"/>
<dbReference type="AlphaFoldDB" id="A0A378AR17"/>
<evidence type="ECO:0000259" key="2">
    <source>
        <dbReference type="Pfam" id="PF00668"/>
    </source>
</evidence>
<protein>
    <submittedName>
        <fullName evidence="3">Iron aquisition yersiniabactin synthesis enzyme (Irp2)</fullName>
        <ecNumber evidence="3">6.3.2.-</ecNumber>
    </submittedName>
</protein>
<dbReference type="CDD" id="cd19535">
    <property type="entry name" value="Cyc_NRPS"/>
    <property type="match status" value="1"/>
</dbReference>
<reference evidence="3 4" key="1">
    <citation type="submission" date="2018-06" db="EMBL/GenBank/DDBJ databases">
        <authorList>
            <consortium name="Pathogen Informatics"/>
            <person name="Doyle S."/>
        </authorList>
    </citation>
    <scope>NUCLEOTIDE SEQUENCE [LARGE SCALE GENOMIC DNA]</scope>
    <source>
        <strain evidence="3 4">NCTC204</strain>
    </source>
</reference>
<dbReference type="EMBL" id="UGMD01000002">
    <property type="protein sequence ID" value="STV18156.1"/>
    <property type="molecule type" value="Genomic_DNA"/>
</dbReference>
<dbReference type="EC" id="6.3.2.-" evidence="3"/>
<name>A0A378AR17_KLEPN</name>
<dbReference type="SUPFAM" id="SSF52777">
    <property type="entry name" value="CoA-dependent acyltransferases"/>
    <property type="match status" value="2"/>
</dbReference>
<evidence type="ECO:0000313" key="3">
    <source>
        <dbReference type="EMBL" id="STV18156.1"/>
    </source>
</evidence>
<dbReference type="InterPro" id="IPR057737">
    <property type="entry name" value="Condensation_MtbB-like"/>
</dbReference>
<dbReference type="FunFam" id="3.30.559.10:FF:000023">
    <property type="entry name" value="Non-ribosomal peptide synthetase"/>
    <property type="match status" value="1"/>
</dbReference>
<dbReference type="PANTHER" id="PTHR45527:SF10">
    <property type="entry name" value="PYOCHELIN SYNTHASE PCHF"/>
    <property type="match status" value="1"/>
</dbReference>
<dbReference type="GO" id="GO:0031177">
    <property type="term" value="F:phosphopantetheine binding"/>
    <property type="evidence" value="ECO:0007669"/>
    <property type="project" value="TreeGrafter"/>
</dbReference>
<keyword evidence="1 3" id="KW-0436">Ligase</keyword>
<feature type="domain" description="Condensation" evidence="2">
    <location>
        <begin position="23"/>
        <end position="287"/>
    </location>
</feature>
<dbReference type="Pfam" id="PF00668">
    <property type="entry name" value="Condensation"/>
    <property type="match status" value="1"/>
</dbReference>
<organism evidence="3 4">
    <name type="scientific">Klebsiella pneumoniae</name>
    <dbReference type="NCBI Taxonomy" id="573"/>
    <lineage>
        <taxon>Bacteria</taxon>
        <taxon>Pseudomonadati</taxon>
        <taxon>Pseudomonadota</taxon>
        <taxon>Gammaproteobacteria</taxon>
        <taxon>Enterobacterales</taxon>
        <taxon>Enterobacteriaceae</taxon>
        <taxon>Klebsiella/Raoultella group</taxon>
        <taxon>Klebsiella</taxon>
        <taxon>Klebsiella pneumoniae complex</taxon>
    </lineage>
</organism>
<dbReference type="InterPro" id="IPR001242">
    <property type="entry name" value="Condensation_dom"/>
</dbReference>
<gene>
    <name evidence="3" type="primary">mbtB_1</name>
    <name evidence="3" type="ORF">NCTC204_04460</name>
</gene>